<reference evidence="5 6" key="1">
    <citation type="submission" date="2018-02" db="EMBL/GenBank/DDBJ databases">
        <authorList>
            <person name="Cohen D.B."/>
            <person name="Kent A.D."/>
        </authorList>
    </citation>
    <scope>NUCLEOTIDE SEQUENCE [LARGE SCALE GENOMIC DNA]</scope>
    <source>
        <strain evidence="5 6">CECT 9216</strain>
    </source>
</reference>
<gene>
    <name evidence="4" type="ORF">LES8486_01423</name>
    <name evidence="5" type="ORF">LES9216_01570</name>
</gene>
<dbReference type="InterPro" id="IPR029050">
    <property type="entry name" value="Immunoprotect_excell_Ig-like"/>
</dbReference>
<organism evidence="5 6">
    <name type="scientific">Leuconostoc suionicum</name>
    <dbReference type="NCBI Taxonomy" id="1511761"/>
    <lineage>
        <taxon>Bacteria</taxon>
        <taxon>Bacillati</taxon>
        <taxon>Bacillota</taxon>
        <taxon>Bacilli</taxon>
        <taxon>Lactobacillales</taxon>
        <taxon>Lactobacillaceae</taxon>
        <taxon>Leuconostoc</taxon>
    </lineage>
</organism>
<evidence type="ECO:0000313" key="5">
    <source>
        <dbReference type="EMBL" id="SPE09415.1"/>
    </source>
</evidence>
<dbReference type="EMBL" id="OKQU01000002">
    <property type="protein sequence ID" value="SPE09415.1"/>
    <property type="molecule type" value="Genomic_DNA"/>
</dbReference>
<sequence>MQRRKNIKARSKNKILYQSIWITTLIIVIVVIIGFWQTYTKYSGDLVKKVDTTSSKNTLKPQSIFKVGETAEYKDIQFKVNDFRFIDGYPKIDKLDAGNQFVVVNITITNHSNKKFDYDSYFFHLDDNGKQTDTTESSYNVTDSLDSGILLKGESTTGNLVGQANTNHQLKLIYQQDTNLNKGKITFKLNQE</sequence>
<keyword evidence="2" id="KW-1133">Transmembrane helix</keyword>
<evidence type="ECO:0000256" key="1">
    <source>
        <dbReference type="ARBA" id="ARBA00022729"/>
    </source>
</evidence>
<dbReference type="InterPro" id="IPR029051">
    <property type="entry name" value="DUF4352"/>
</dbReference>
<dbReference type="Proteomes" id="UP000239237">
    <property type="component" value="Unassembled WGS sequence"/>
</dbReference>
<dbReference type="AlphaFoldDB" id="A0A2N9KFI5"/>
<evidence type="ECO:0000313" key="7">
    <source>
        <dbReference type="Proteomes" id="UP000239237"/>
    </source>
</evidence>
<evidence type="ECO:0000313" key="4">
    <source>
        <dbReference type="EMBL" id="SPD93759.1"/>
    </source>
</evidence>
<accession>A0A2N9KFI5</accession>
<evidence type="ECO:0000256" key="2">
    <source>
        <dbReference type="SAM" id="Phobius"/>
    </source>
</evidence>
<keyword evidence="2" id="KW-0472">Membrane</keyword>
<dbReference type="RefSeq" id="WP_072614312.1">
    <property type="nucleotide sequence ID" value="NZ_AP017935.1"/>
</dbReference>
<protein>
    <submittedName>
        <fullName evidence="5">Telomeric repeat-binding factor 2</fullName>
    </submittedName>
</protein>
<proteinExistence type="predicted"/>
<keyword evidence="7" id="KW-1185">Reference proteome</keyword>
<reference evidence="4 7" key="2">
    <citation type="submission" date="2018-02" db="EMBL/GenBank/DDBJ databases">
        <authorList>
            <person name="Rodrigo-Torres L."/>
            <person name="Arahal R. D."/>
            <person name="Lucena T."/>
        </authorList>
    </citation>
    <scope>NUCLEOTIDE SEQUENCE [LARGE SCALE GENOMIC DNA]</scope>
    <source>
        <strain evidence="4 7">CECT 8486</strain>
    </source>
</reference>
<dbReference type="Gene3D" id="2.60.40.1240">
    <property type="match status" value="1"/>
</dbReference>
<evidence type="ECO:0000313" key="6">
    <source>
        <dbReference type="Proteomes" id="UP000237923"/>
    </source>
</evidence>
<keyword evidence="2" id="KW-0812">Transmembrane</keyword>
<keyword evidence="1" id="KW-0732">Signal</keyword>
<feature type="transmembrane region" description="Helical" evidence="2">
    <location>
        <begin position="20"/>
        <end position="39"/>
    </location>
</feature>
<dbReference type="GeneID" id="99674973"/>
<dbReference type="Proteomes" id="UP000237923">
    <property type="component" value="Unassembled WGS sequence"/>
</dbReference>
<name>A0A2N9KFI5_9LACO</name>
<feature type="domain" description="DUF4352" evidence="3">
    <location>
        <begin position="65"/>
        <end position="184"/>
    </location>
</feature>
<dbReference type="EMBL" id="OKQR01000002">
    <property type="protein sequence ID" value="SPD93759.1"/>
    <property type="molecule type" value="Genomic_DNA"/>
</dbReference>
<dbReference type="Pfam" id="PF11611">
    <property type="entry name" value="DUF4352"/>
    <property type="match status" value="1"/>
</dbReference>
<dbReference type="KEGG" id="lsu:A6B45_09195"/>
<evidence type="ECO:0000259" key="3">
    <source>
        <dbReference type="Pfam" id="PF11611"/>
    </source>
</evidence>